<dbReference type="AlphaFoldDB" id="A0AAV7TB10"/>
<evidence type="ECO:0000256" key="1">
    <source>
        <dbReference type="SAM" id="MobiDB-lite"/>
    </source>
</evidence>
<organism evidence="2 3">
    <name type="scientific">Pleurodeles waltl</name>
    <name type="common">Iberian ribbed newt</name>
    <dbReference type="NCBI Taxonomy" id="8319"/>
    <lineage>
        <taxon>Eukaryota</taxon>
        <taxon>Metazoa</taxon>
        <taxon>Chordata</taxon>
        <taxon>Craniata</taxon>
        <taxon>Vertebrata</taxon>
        <taxon>Euteleostomi</taxon>
        <taxon>Amphibia</taxon>
        <taxon>Batrachia</taxon>
        <taxon>Caudata</taxon>
        <taxon>Salamandroidea</taxon>
        <taxon>Salamandridae</taxon>
        <taxon>Pleurodelinae</taxon>
        <taxon>Pleurodeles</taxon>
    </lineage>
</organism>
<reference evidence="2" key="1">
    <citation type="journal article" date="2022" name="bioRxiv">
        <title>Sequencing and chromosome-scale assembly of the giantPleurodeles waltlgenome.</title>
        <authorList>
            <person name="Brown T."/>
            <person name="Elewa A."/>
            <person name="Iarovenko S."/>
            <person name="Subramanian E."/>
            <person name="Araus A.J."/>
            <person name="Petzold A."/>
            <person name="Susuki M."/>
            <person name="Suzuki K.-i.T."/>
            <person name="Hayashi T."/>
            <person name="Toyoda A."/>
            <person name="Oliveira C."/>
            <person name="Osipova E."/>
            <person name="Leigh N.D."/>
            <person name="Simon A."/>
            <person name="Yun M.H."/>
        </authorList>
    </citation>
    <scope>NUCLEOTIDE SEQUENCE</scope>
    <source>
        <strain evidence="2">20211129_DDA</strain>
        <tissue evidence="2">Liver</tissue>
    </source>
</reference>
<protein>
    <submittedName>
        <fullName evidence="2">Uncharacterized protein</fullName>
    </submittedName>
</protein>
<evidence type="ECO:0000313" key="2">
    <source>
        <dbReference type="EMBL" id="KAJ1173169.1"/>
    </source>
</evidence>
<name>A0AAV7TB10_PLEWA</name>
<feature type="compositionally biased region" description="Basic and acidic residues" evidence="1">
    <location>
        <begin position="16"/>
        <end position="45"/>
    </location>
</feature>
<proteinExistence type="predicted"/>
<feature type="region of interest" description="Disordered" evidence="1">
    <location>
        <begin position="1"/>
        <end position="48"/>
    </location>
</feature>
<evidence type="ECO:0000313" key="3">
    <source>
        <dbReference type="Proteomes" id="UP001066276"/>
    </source>
</evidence>
<sequence length="96" mass="10592">MPRESGDGGAGRTQPSRREGGEQRRPTQPERERQARGTTRERHGDPGYQVRYCPVTVVVPGCECGAKLTDPPWFRSTSCGMLCRVSVCDMIVQVGL</sequence>
<comment type="caution">
    <text evidence="2">The sequence shown here is derived from an EMBL/GenBank/DDBJ whole genome shotgun (WGS) entry which is preliminary data.</text>
</comment>
<gene>
    <name evidence="2" type="ORF">NDU88_005010</name>
</gene>
<dbReference type="EMBL" id="JANPWB010000007">
    <property type="protein sequence ID" value="KAJ1173169.1"/>
    <property type="molecule type" value="Genomic_DNA"/>
</dbReference>
<accession>A0AAV7TB10</accession>
<dbReference type="Proteomes" id="UP001066276">
    <property type="component" value="Chromosome 4_1"/>
</dbReference>
<keyword evidence="3" id="KW-1185">Reference proteome</keyword>